<dbReference type="InterPro" id="IPR041366">
    <property type="entry name" value="Pre-PUA"/>
</dbReference>
<evidence type="ECO:0000313" key="5">
    <source>
        <dbReference type="RefSeq" id="XP_021288245.1"/>
    </source>
</evidence>
<dbReference type="CDD" id="cd11608">
    <property type="entry name" value="eIF2D_C"/>
    <property type="match status" value="1"/>
</dbReference>
<dbReference type="InterPro" id="IPR001950">
    <property type="entry name" value="SUI1"/>
</dbReference>
<dbReference type="Gene3D" id="3.30.780.10">
    <property type="entry name" value="SUI1-like domain"/>
    <property type="match status" value="1"/>
</dbReference>
<dbReference type="Pfam" id="PF25304">
    <property type="entry name" value="WHD_eIF2D"/>
    <property type="match status" value="1"/>
</dbReference>
<sequence length="610" mass="66561">MFKKAVEAKAHQRLSGADRKKLKRTLRDRFPRASDADIDALLPPRTEITVAKFQNRAHVYGVEGGFPVFFDVDGRGTEIYPTVFALWKVPELIPSFMLKGGEVSRFVIGGADLMFPGISVAAEGLPSFSAGEPWAVKVPGNPAPIAVGSTTMSSTEALKAGLRGKALRIMHYYRDLLWESVEGHYVPNAGFLEDAVFEDPSFLSSNQPSDSSEGAAGGSDAQQSGINSEDIGESVDVNDVVSERLAASTQNFSENAAEEITTDVSDLKLTENVAATESNTEHYSLSTEGVDSHLDRCLLQALHTTVKDKDLPMPGSTLWSNHVLACRPSGITLDIKKSSHKKLSKWLQAKSSTGLIVVKEDKYKKEAMLISVDRGHPDYLSFKPEKRPVEKVDQAGDSAASECRSQKVLEVVEVYKSSVHVNPIFASVGADTGKLYSVSEACDIVFMYIEKENLVKQTNKAIVVLDATLCDALFKGAIKKGSTYPTEIHKKDLGSTFISRMQAHHIVTRGSESAVRKGALKTVQIVTERRQGNKKVTKVSGLETFLVDAEGLASELQKKFACSTTVAELPGKKGHEVLIQGGVIDDVARHLVEQYGIPKRYIEFLDKTRK</sequence>
<dbReference type="InterPro" id="IPR036885">
    <property type="entry name" value="SWIB_MDM2_dom_sf"/>
</dbReference>
<dbReference type="InterPro" id="IPR015947">
    <property type="entry name" value="PUA-like_sf"/>
</dbReference>
<dbReference type="PANTHER" id="PTHR12217">
    <property type="entry name" value="EUKARYOTIC TRANSLATION INITIATION FACTOR 2D"/>
    <property type="match status" value="1"/>
</dbReference>
<evidence type="ECO:0000256" key="1">
    <source>
        <dbReference type="ARBA" id="ARBA00022490"/>
    </source>
</evidence>
<dbReference type="PROSITE" id="PS50296">
    <property type="entry name" value="SUI1"/>
    <property type="match status" value="1"/>
</dbReference>
<dbReference type="SUPFAM" id="SSF88697">
    <property type="entry name" value="PUA domain-like"/>
    <property type="match status" value="1"/>
</dbReference>
<dbReference type="InterPro" id="IPR039757">
    <property type="entry name" value="EIF2D"/>
</dbReference>
<dbReference type="InterPro" id="IPR036877">
    <property type="entry name" value="SUI1_dom_sf"/>
</dbReference>
<dbReference type="InterPro" id="IPR057429">
    <property type="entry name" value="WH_eIF2D"/>
</dbReference>
<dbReference type="Proteomes" id="UP000504621">
    <property type="component" value="Unplaced"/>
</dbReference>
<proteinExistence type="predicted"/>
<dbReference type="InterPro" id="IPR048247">
    <property type="entry name" value="eIF2D_N"/>
</dbReference>
<dbReference type="Pfam" id="PF01253">
    <property type="entry name" value="SUI1"/>
    <property type="match status" value="1"/>
</dbReference>
<dbReference type="CDD" id="cd21156">
    <property type="entry name" value="PUA_eIF2d-like"/>
    <property type="match status" value="1"/>
</dbReference>
<feature type="region of interest" description="Disordered" evidence="2">
    <location>
        <begin position="202"/>
        <end position="233"/>
    </location>
</feature>
<dbReference type="Pfam" id="PF17832">
    <property type="entry name" value="Pre-PUA"/>
    <property type="match status" value="1"/>
</dbReference>
<dbReference type="SUPFAM" id="SSF47592">
    <property type="entry name" value="SWIB/MDM2 domain"/>
    <property type="match status" value="1"/>
</dbReference>
<dbReference type="GeneID" id="110419496"/>
<dbReference type="AlphaFoldDB" id="A0A6J1AN09"/>
<keyword evidence="5" id="KW-0396">Initiation factor</keyword>
<gene>
    <name evidence="5" type="primary">LOC110419496</name>
</gene>
<reference evidence="5" key="1">
    <citation type="submission" date="2025-08" db="UniProtKB">
        <authorList>
            <consortium name="RefSeq"/>
        </authorList>
    </citation>
    <scope>IDENTIFICATION</scope>
    <source>
        <tissue evidence="5">Leaf</tissue>
    </source>
</reference>
<name>A0A6J1AN09_9ROSI</name>
<evidence type="ECO:0000313" key="4">
    <source>
        <dbReference type="Proteomes" id="UP000504621"/>
    </source>
</evidence>
<dbReference type="OrthoDB" id="199771at2759"/>
<organism evidence="4 5">
    <name type="scientific">Herrania umbratica</name>
    <dbReference type="NCBI Taxonomy" id="108875"/>
    <lineage>
        <taxon>Eukaryota</taxon>
        <taxon>Viridiplantae</taxon>
        <taxon>Streptophyta</taxon>
        <taxon>Embryophyta</taxon>
        <taxon>Tracheophyta</taxon>
        <taxon>Spermatophyta</taxon>
        <taxon>Magnoliopsida</taxon>
        <taxon>eudicotyledons</taxon>
        <taxon>Gunneridae</taxon>
        <taxon>Pentapetalae</taxon>
        <taxon>rosids</taxon>
        <taxon>malvids</taxon>
        <taxon>Malvales</taxon>
        <taxon>Malvaceae</taxon>
        <taxon>Byttnerioideae</taxon>
        <taxon>Herrania</taxon>
    </lineage>
</organism>
<accession>A0A6J1AN09</accession>
<dbReference type="FunFam" id="3.30.780.10:FF:000008">
    <property type="entry name" value="eukaryotic translation initiation factor 2D"/>
    <property type="match status" value="1"/>
</dbReference>
<keyword evidence="5" id="KW-0648">Protein biosynthesis</keyword>
<dbReference type="InterPro" id="IPR039759">
    <property type="entry name" value="eIF2D_SUI1"/>
</dbReference>
<dbReference type="SUPFAM" id="SSF55159">
    <property type="entry name" value="eIF1-like"/>
    <property type="match status" value="1"/>
</dbReference>
<protein>
    <submittedName>
        <fullName evidence="5">Eukaryotic translation initiation factor 2D</fullName>
    </submittedName>
</protein>
<dbReference type="Pfam" id="PF26291">
    <property type="entry name" value="SWIB_eIF2D"/>
    <property type="match status" value="1"/>
</dbReference>
<keyword evidence="4" id="KW-1185">Reference proteome</keyword>
<dbReference type="InterPro" id="IPR058886">
    <property type="entry name" value="SWIB_eIF2D"/>
</dbReference>
<dbReference type="PANTHER" id="PTHR12217:SF4">
    <property type="entry name" value="EUKARYOTIC TRANSLATION INITIATION FACTOR 2D"/>
    <property type="match status" value="1"/>
</dbReference>
<dbReference type="NCBIfam" id="TIGR00451">
    <property type="entry name" value="unchar_dom_2"/>
    <property type="match status" value="1"/>
</dbReference>
<feature type="compositionally biased region" description="Low complexity" evidence="2">
    <location>
        <begin position="209"/>
        <end position="225"/>
    </location>
</feature>
<dbReference type="GO" id="GO:0003723">
    <property type="term" value="F:RNA binding"/>
    <property type="evidence" value="ECO:0007669"/>
    <property type="project" value="InterPro"/>
</dbReference>
<dbReference type="InterPro" id="IPR048248">
    <property type="entry name" value="PUA_eIF2d-like"/>
</dbReference>
<keyword evidence="1" id="KW-0963">Cytoplasm</keyword>
<dbReference type="Gene3D" id="3.10.400.20">
    <property type="match status" value="1"/>
</dbReference>
<feature type="domain" description="SUI1" evidence="3">
    <location>
        <begin position="523"/>
        <end position="595"/>
    </location>
</feature>
<dbReference type="GO" id="GO:0003743">
    <property type="term" value="F:translation initiation factor activity"/>
    <property type="evidence" value="ECO:0007669"/>
    <property type="project" value="UniProtKB-KW"/>
</dbReference>
<dbReference type="RefSeq" id="XP_021288245.1">
    <property type="nucleotide sequence ID" value="XM_021432570.1"/>
</dbReference>
<evidence type="ECO:0000259" key="3">
    <source>
        <dbReference type="PROSITE" id="PS50296"/>
    </source>
</evidence>
<evidence type="ECO:0000256" key="2">
    <source>
        <dbReference type="SAM" id="MobiDB-lite"/>
    </source>
</evidence>
<dbReference type="CDD" id="cd11610">
    <property type="entry name" value="eIF2D_N"/>
    <property type="match status" value="1"/>
</dbReference>
<dbReference type="PROSITE" id="PS50890">
    <property type="entry name" value="PUA"/>
    <property type="match status" value="1"/>
</dbReference>
<dbReference type="InterPro" id="IPR004521">
    <property type="entry name" value="Uncharacterised_CHP00451"/>
</dbReference>
<dbReference type="Pfam" id="PF26292">
    <property type="entry name" value="PUA_elF2D"/>
    <property type="match status" value="1"/>
</dbReference>
<dbReference type="GO" id="GO:0001731">
    <property type="term" value="P:formation of translation preinitiation complex"/>
    <property type="evidence" value="ECO:0007669"/>
    <property type="project" value="InterPro"/>
</dbReference>
<dbReference type="FunFam" id="3.10.400.20:FF:000003">
    <property type="entry name" value="Eukaryotic translation initiation factor 2D isoform A"/>
    <property type="match status" value="1"/>
</dbReference>